<comment type="caution">
    <text evidence="1">The sequence shown here is derived from an EMBL/GenBank/DDBJ whole genome shotgun (WGS) entry which is preliminary data.</text>
</comment>
<evidence type="ECO:0000313" key="1">
    <source>
        <dbReference type="EMBL" id="MDI5934145.1"/>
    </source>
</evidence>
<proteinExistence type="predicted"/>
<dbReference type="InterPro" id="IPR014985">
    <property type="entry name" value="WbqC"/>
</dbReference>
<organism evidence="1 2">
    <name type="scientific">Halomonas kalidii</name>
    <dbReference type="NCBI Taxonomy" id="3043293"/>
    <lineage>
        <taxon>Bacteria</taxon>
        <taxon>Pseudomonadati</taxon>
        <taxon>Pseudomonadota</taxon>
        <taxon>Gammaproteobacteria</taxon>
        <taxon>Oceanospirillales</taxon>
        <taxon>Halomonadaceae</taxon>
        <taxon>Halomonas</taxon>
    </lineage>
</organism>
<accession>A0ABT6VJK1</accession>
<protein>
    <submittedName>
        <fullName evidence="1">WbqC family protein</fullName>
    </submittedName>
</protein>
<keyword evidence="2" id="KW-1185">Reference proteome</keyword>
<dbReference type="RefSeq" id="WP_282721618.1">
    <property type="nucleotide sequence ID" value="NZ_JASCQO010000035.1"/>
</dbReference>
<name>A0ABT6VJK1_9GAMM</name>
<sequence>MKIAIMQPYLFPCIGYYQLVRCVDKFVVYDDVNYIKRGYINRNYILDKGCRRRFTVPVPGASIHKKISELTFSGEIESILEGIRHAYAKAPFFEEIFPLIRNVFEGEDRSISAVCSDGINEVFGYLGMVPDVSFSSQLGYDRRFSGAEKLMAICDVLDSRHYVNSIGGQALYKKEYFSSKGVDISFLKSREIRYAQGGSQFVANLSMIDVLMWCSKTNVTTLLDEYDLV</sequence>
<dbReference type="Proteomes" id="UP001244242">
    <property type="component" value="Unassembled WGS sequence"/>
</dbReference>
<reference evidence="1 2" key="1">
    <citation type="submission" date="2023-04" db="EMBL/GenBank/DDBJ databases">
        <title>Halomonas strains isolated from rhizosphere soil.</title>
        <authorList>
            <person name="Xu L."/>
            <person name="Sun J.-Q."/>
        </authorList>
    </citation>
    <scope>NUCLEOTIDE SEQUENCE [LARGE SCALE GENOMIC DNA]</scope>
    <source>
        <strain evidence="1 2">LN1S58</strain>
    </source>
</reference>
<gene>
    <name evidence="1" type="ORF">QLQ84_10130</name>
</gene>
<dbReference type="EMBL" id="JASCQO010000035">
    <property type="protein sequence ID" value="MDI5934145.1"/>
    <property type="molecule type" value="Genomic_DNA"/>
</dbReference>
<evidence type="ECO:0000313" key="2">
    <source>
        <dbReference type="Proteomes" id="UP001244242"/>
    </source>
</evidence>
<dbReference type="Pfam" id="PF08889">
    <property type="entry name" value="WbqC"/>
    <property type="match status" value="1"/>
</dbReference>